<evidence type="ECO:0000256" key="1">
    <source>
        <dbReference type="SAM" id="MobiDB-lite"/>
    </source>
</evidence>
<sequence>MQVRRDFSARVLAQCSAIPTTVLELISESVRSCGGGTASISSGYPRRTIIGLATASAIAFLILLILVIFFLWRRRRAVLHREQCQSMNLKMPWSSKRGRPNFVDMHPDYGSDDGHGIKTPPEALSRPMSGVPLHKSSQMSFSTAAGFTPLSFAQFPRPPREYAPPSQRDSAVHFFDVIDITRPTPPPLSPPPPGRHTRNSSWGGLLAFEAQIHEVQGDDRNSSDFPVSVVSRQTREYPTPAQVANSGDIPFLLSGRSNGGRHAYANVRNSTSGSVLDSHLSEDDRPQDEYLTVGNLSPFRLSFPRTIAGRSRPTSQAPPPRVPDVPEVAVEHTTEPSGSSGTSLRRARDQVFSFLDFSSSSSSSRKHRSEVSSHSGMTNRSQPSSLYATEHMPSNRDSLVSQPSLPPNPVSLPPSVETRPATLGIATELTVPNTSHRTSRRLSEMNSPTDSVPMSVSDIQFRHPDDGDSDVSPSRRTSGSHRPPHPPLPQSTPTANTFATPPMIAQKLLGRTPGSPNTVLAATSGTSNQARPLGPRPSLSAKSPGYVPGMIRPR</sequence>
<keyword evidence="4" id="KW-1185">Reference proteome</keyword>
<keyword evidence="2" id="KW-1133">Transmembrane helix</keyword>
<evidence type="ECO:0000313" key="3">
    <source>
        <dbReference type="EMBL" id="TFK53540.1"/>
    </source>
</evidence>
<name>A0A5C3N871_9AGAM</name>
<feature type="compositionally biased region" description="Polar residues" evidence="1">
    <location>
        <begin position="444"/>
        <end position="458"/>
    </location>
</feature>
<dbReference type="Proteomes" id="UP000305948">
    <property type="component" value="Unassembled WGS sequence"/>
</dbReference>
<keyword evidence="2" id="KW-0812">Transmembrane</keyword>
<feature type="compositionally biased region" description="Polar residues" evidence="1">
    <location>
        <begin position="514"/>
        <end position="530"/>
    </location>
</feature>
<accession>A0A5C3N871</accession>
<dbReference type="OrthoDB" id="2576334at2759"/>
<protein>
    <submittedName>
        <fullName evidence="3">Uncharacterized protein</fullName>
    </submittedName>
</protein>
<feature type="transmembrane region" description="Helical" evidence="2">
    <location>
        <begin position="49"/>
        <end position="72"/>
    </location>
</feature>
<evidence type="ECO:0000313" key="4">
    <source>
        <dbReference type="Proteomes" id="UP000305948"/>
    </source>
</evidence>
<organism evidence="3 4">
    <name type="scientific">Heliocybe sulcata</name>
    <dbReference type="NCBI Taxonomy" id="5364"/>
    <lineage>
        <taxon>Eukaryota</taxon>
        <taxon>Fungi</taxon>
        <taxon>Dikarya</taxon>
        <taxon>Basidiomycota</taxon>
        <taxon>Agaricomycotina</taxon>
        <taxon>Agaricomycetes</taxon>
        <taxon>Gloeophyllales</taxon>
        <taxon>Gloeophyllaceae</taxon>
        <taxon>Heliocybe</taxon>
    </lineage>
</organism>
<proteinExistence type="predicted"/>
<keyword evidence="2" id="KW-0472">Membrane</keyword>
<feature type="compositionally biased region" description="Pro residues" evidence="1">
    <location>
        <begin position="183"/>
        <end position="194"/>
    </location>
</feature>
<evidence type="ECO:0000256" key="2">
    <source>
        <dbReference type="SAM" id="Phobius"/>
    </source>
</evidence>
<feature type="compositionally biased region" description="Polar residues" evidence="1">
    <location>
        <begin position="376"/>
        <end position="387"/>
    </location>
</feature>
<feature type="region of interest" description="Disordered" evidence="1">
    <location>
        <begin position="309"/>
        <end position="345"/>
    </location>
</feature>
<gene>
    <name evidence="3" type="ORF">OE88DRAFT_1256026</name>
</gene>
<reference evidence="3 4" key="1">
    <citation type="journal article" date="2019" name="Nat. Ecol. Evol.">
        <title>Megaphylogeny resolves global patterns of mushroom evolution.</title>
        <authorList>
            <person name="Varga T."/>
            <person name="Krizsan K."/>
            <person name="Foldi C."/>
            <person name="Dima B."/>
            <person name="Sanchez-Garcia M."/>
            <person name="Sanchez-Ramirez S."/>
            <person name="Szollosi G.J."/>
            <person name="Szarkandi J.G."/>
            <person name="Papp V."/>
            <person name="Albert L."/>
            <person name="Andreopoulos W."/>
            <person name="Angelini C."/>
            <person name="Antonin V."/>
            <person name="Barry K.W."/>
            <person name="Bougher N.L."/>
            <person name="Buchanan P."/>
            <person name="Buyck B."/>
            <person name="Bense V."/>
            <person name="Catcheside P."/>
            <person name="Chovatia M."/>
            <person name="Cooper J."/>
            <person name="Damon W."/>
            <person name="Desjardin D."/>
            <person name="Finy P."/>
            <person name="Geml J."/>
            <person name="Haridas S."/>
            <person name="Hughes K."/>
            <person name="Justo A."/>
            <person name="Karasinski D."/>
            <person name="Kautmanova I."/>
            <person name="Kiss B."/>
            <person name="Kocsube S."/>
            <person name="Kotiranta H."/>
            <person name="LaButti K.M."/>
            <person name="Lechner B.E."/>
            <person name="Liimatainen K."/>
            <person name="Lipzen A."/>
            <person name="Lukacs Z."/>
            <person name="Mihaltcheva S."/>
            <person name="Morgado L.N."/>
            <person name="Niskanen T."/>
            <person name="Noordeloos M.E."/>
            <person name="Ohm R.A."/>
            <person name="Ortiz-Santana B."/>
            <person name="Ovrebo C."/>
            <person name="Racz N."/>
            <person name="Riley R."/>
            <person name="Savchenko A."/>
            <person name="Shiryaev A."/>
            <person name="Soop K."/>
            <person name="Spirin V."/>
            <person name="Szebenyi C."/>
            <person name="Tomsovsky M."/>
            <person name="Tulloss R.E."/>
            <person name="Uehling J."/>
            <person name="Grigoriev I.V."/>
            <person name="Vagvolgyi C."/>
            <person name="Papp T."/>
            <person name="Martin F.M."/>
            <person name="Miettinen O."/>
            <person name="Hibbett D.S."/>
            <person name="Nagy L.G."/>
        </authorList>
    </citation>
    <scope>NUCLEOTIDE SEQUENCE [LARGE SCALE GENOMIC DNA]</scope>
    <source>
        <strain evidence="3 4">OMC1185</strain>
    </source>
</reference>
<feature type="region of interest" description="Disordered" evidence="1">
    <location>
        <begin position="182"/>
        <end position="201"/>
    </location>
</feature>
<dbReference type="AlphaFoldDB" id="A0A5C3N871"/>
<feature type="region of interest" description="Disordered" evidence="1">
    <location>
        <begin position="357"/>
        <end position="554"/>
    </location>
</feature>
<dbReference type="EMBL" id="ML213507">
    <property type="protein sequence ID" value="TFK53540.1"/>
    <property type="molecule type" value="Genomic_DNA"/>
</dbReference>
<dbReference type="STRING" id="5364.A0A5C3N871"/>